<evidence type="ECO:0000313" key="1">
    <source>
        <dbReference type="EMBL" id="PWK17057.1"/>
    </source>
</evidence>
<organism evidence="1 2">
    <name type="scientific">Arcicella aurantiaca</name>
    <dbReference type="NCBI Taxonomy" id="591202"/>
    <lineage>
        <taxon>Bacteria</taxon>
        <taxon>Pseudomonadati</taxon>
        <taxon>Bacteroidota</taxon>
        <taxon>Cytophagia</taxon>
        <taxon>Cytophagales</taxon>
        <taxon>Flectobacillaceae</taxon>
        <taxon>Arcicella</taxon>
    </lineage>
</organism>
<dbReference type="EMBL" id="QGGO01000038">
    <property type="protein sequence ID" value="PWK17057.1"/>
    <property type="molecule type" value="Genomic_DNA"/>
</dbReference>
<keyword evidence="2" id="KW-1185">Reference proteome</keyword>
<comment type="caution">
    <text evidence="1">The sequence shown here is derived from an EMBL/GenBank/DDBJ whole genome shotgun (WGS) entry which is preliminary data.</text>
</comment>
<sequence>MSNTVKNPHGSFFDNNVIVARESQDGSPYCQVGNGLFSLHMDSYLIIPLEKINKEELTKLGYSHLFQ</sequence>
<protein>
    <submittedName>
        <fullName evidence="1">Uncharacterized protein</fullName>
    </submittedName>
</protein>
<dbReference type="AlphaFoldDB" id="A0A316DFJ4"/>
<gene>
    <name evidence="1" type="ORF">LV89_04508</name>
</gene>
<name>A0A316DFJ4_9BACT</name>
<dbReference type="Proteomes" id="UP000245489">
    <property type="component" value="Unassembled WGS sequence"/>
</dbReference>
<accession>A0A316DFJ4</accession>
<proteinExistence type="predicted"/>
<reference evidence="1 2" key="1">
    <citation type="submission" date="2018-05" db="EMBL/GenBank/DDBJ databases">
        <title>Genomic Encyclopedia of Archaeal and Bacterial Type Strains, Phase II (KMG-II): from individual species to whole genera.</title>
        <authorList>
            <person name="Goeker M."/>
        </authorList>
    </citation>
    <scope>NUCLEOTIDE SEQUENCE [LARGE SCALE GENOMIC DNA]</scope>
    <source>
        <strain evidence="1 2">DSM 22214</strain>
    </source>
</reference>
<evidence type="ECO:0000313" key="2">
    <source>
        <dbReference type="Proteomes" id="UP000245489"/>
    </source>
</evidence>